<dbReference type="AlphaFoldDB" id="A0A382YZR8"/>
<dbReference type="PANTHER" id="PTHR36174:SF1">
    <property type="entry name" value="LIPID II:GLYCINE GLYCYLTRANSFERASE"/>
    <property type="match status" value="1"/>
</dbReference>
<proteinExistence type="predicted"/>
<sequence length="204" mass="23608">MSITIRRFSSPDEKAWDEFVENSNNGTLFHTRKFLNYHPEDRFMDHSLIFETKGNIISVLPAVIQKKDGNQVLISHPGASVGSCVVPERLSFSQSLKIVEILSEYAKLNKLNKLCLTQPSIIYQRHISQYMDFAFKNEGYYFAYRELSSYLQLENTIENNLAKFKSTHRTALRKAEKLGVDIRLSDDFATFYSILQNNLSTRHN</sequence>
<organism evidence="1">
    <name type="scientific">marine metagenome</name>
    <dbReference type="NCBI Taxonomy" id="408172"/>
    <lineage>
        <taxon>unclassified sequences</taxon>
        <taxon>metagenomes</taxon>
        <taxon>ecological metagenomes</taxon>
    </lineage>
</organism>
<gene>
    <name evidence="1" type="ORF">METZ01_LOCUS441616</name>
</gene>
<evidence type="ECO:0000313" key="1">
    <source>
        <dbReference type="EMBL" id="SVD88762.1"/>
    </source>
</evidence>
<reference evidence="1" key="1">
    <citation type="submission" date="2018-05" db="EMBL/GenBank/DDBJ databases">
        <authorList>
            <person name="Lanie J.A."/>
            <person name="Ng W.-L."/>
            <person name="Kazmierczak K.M."/>
            <person name="Andrzejewski T.M."/>
            <person name="Davidsen T.M."/>
            <person name="Wayne K.J."/>
            <person name="Tettelin H."/>
            <person name="Glass J.I."/>
            <person name="Rusch D."/>
            <person name="Podicherti R."/>
            <person name="Tsui H.-C.T."/>
            <person name="Winkler M.E."/>
        </authorList>
    </citation>
    <scope>NUCLEOTIDE SEQUENCE</scope>
</reference>
<evidence type="ECO:0008006" key="2">
    <source>
        <dbReference type="Google" id="ProtNLM"/>
    </source>
</evidence>
<dbReference type="InterPro" id="IPR050644">
    <property type="entry name" value="PG_Glycine_Bridge_Synth"/>
</dbReference>
<name>A0A382YZR8_9ZZZZ</name>
<accession>A0A382YZR8</accession>
<dbReference type="Gene3D" id="3.40.630.30">
    <property type="match status" value="1"/>
</dbReference>
<dbReference type="EMBL" id="UINC01179863">
    <property type="protein sequence ID" value="SVD88762.1"/>
    <property type="molecule type" value="Genomic_DNA"/>
</dbReference>
<dbReference type="PANTHER" id="PTHR36174">
    <property type="entry name" value="LIPID II:GLYCINE GLYCYLTRANSFERASE"/>
    <property type="match status" value="1"/>
</dbReference>
<feature type="non-terminal residue" evidence="1">
    <location>
        <position position="204"/>
    </location>
</feature>
<protein>
    <recommendedName>
        <fullName evidence="2">GNAT family N-acetyltransferase</fullName>
    </recommendedName>
</protein>